<comment type="subcellular location">
    <subcellularLocation>
        <location evidence="1">Membrane</location>
        <topology evidence="1">Multi-pass membrane protein</topology>
    </subcellularLocation>
</comment>
<proteinExistence type="inferred from homology"/>
<dbReference type="NCBIfam" id="TIGR01297">
    <property type="entry name" value="CDF"/>
    <property type="match status" value="1"/>
</dbReference>
<dbReference type="Proteomes" id="UP001176468">
    <property type="component" value="Unassembled WGS sequence"/>
</dbReference>
<evidence type="ECO:0000256" key="2">
    <source>
        <dbReference type="ARBA" id="ARBA00008114"/>
    </source>
</evidence>
<keyword evidence="5 8" id="KW-0812">Transmembrane</keyword>
<dbReference type="Gene3D" id="1.20.1510.10">
    <property type="entry name" value="Cation efflux protein transmembrane domain"/>
    <property type="match status" value="1"/>
</dbReference>
<dbReference type="InterPro" id="IPR050291">
    <property type="entry name" value="CDF_Transporter"/>
</dbReference>
<evidence type="ECO:0000259" key="9">
    <source>
        <dbReference type="Pfam" id="PF01545"/>
    </source>
</evidence>
<accession>A0ABT8ZZV5</accession>
<dbReference type="InterPro" id="IPR058533">
    <property type="entry name" value="Cation_efflux_TM"/>
</dbReference>
<keyword evidence="6 8" id="KW-1133">Transmembrane helix</keyword>
<evidence type="ECO:0000256" key="7">
    <source>
        <dbReference type="ARBA" id="ARBA00023136"/>
    </source>
</evidence>
<evidence type="ECO:0000313" key="11">
    <source>
        <dbReference type="EMBL" id="MDO7843099.1"/>
    </source>
</evidence>
<dbReference type="Pfam" id="PF16916">
    <property type="entry name" value="ZT_dimer"/>
    <property type="match status" value="1"/>
</dbReference>
<organism evidence="11 12">
    <name type="scientific">Sphingomonas immobilis</name>
    <dbReference type="NCBI Taxonomy" id="3063997"/>
    <lineage>
        <taxon>Bacteria</taxon>
        <taxon>Pseudomonadati</taxon>
        <taxon>Pseudomonadota</taxon>
        <taxon>Alphaproteobacteria</taxon>
        <taxon>Sphingomonadales</taxon>
        <taxon>Sphingomonadaceae</taxon>
        <taxon>Sphingomonas</taxon>
    </lineage>
</organism>
<evidence type="ECO:0000313" key="12">
    <source>
        <dbReference type="Proteomes" id="UP001176468"/>
    </source>
</evidence>
<evidence type="ECO:0000256" key="4">
    <source>
        <dbReference type="ARBA" id="ARBA00022475"/>
    </source>
</evidence>
<dbReference type="EMBL" id="JAUQSZ010000008">
    <property type="protein sequence ID" value="MDO7843099.1"/>
    <property type="molecule type" value="Genomic_DNA"/>
</dbReference>
<keyword evidence="7 8" id="KW-0472">Membrane</keyword>
<feature type="transmembrane region" description="Helical" evidence="8">
    <location>
        <begin position="154"/>
        <end position="172"/>
    </location>
</feature>
<feature type="transmembrane region" description="Helical" evidence="8">
    <location>
        <begin position="37"/>
        <end position="56"/>
    </location>
</feature>
<feature type="transmembrane region" description="Helical" evidence="8">
    <location>
        <begin position="178"/>
        <end position="195"/>
    </location>
</feature>
<comment type="caution">
    <text evidence="11">The sequence shown here is derived from an EMBL/GenBank/DDBJ whole genome shotgun (WGS) entry which is preliminary data.</text>
</comment>
<dbReference type="SUPFAM" id="SSF161111">
    <property type="entry name" value="Cation efflux protein transmembrane domain-like"/>
    <property type="match status" value="1"/>
</dbReference>
<keyword evidence="3" id="KW-0813">Transport</keyword>
<evidence type="ECO:0000256" key="3">
    <source>
        <dbReference type="ARBA" id="ARBA00022448"/>
    </source>
</evidence>
<reference evidence="11" key="1">
    <citation type="submission" date="2023-07" db="EMBL/GenBank/DDBJ databases">
        <authorList>
            <person name="Kim M.K."/>
        </authorList>
    </citation>
    <scope>NUCLEOTIDE SEQUENCE</scope>
    <source>
        <strain evidence="11">CA1-15</strain>
    </source>
</reference>
<evidence type="ECO:0000256" key="5">
    <source>
        <dbReference type="ARBA" id="ARBA00022692"/>
    </source>
</evidence>
<keyword evidence="12" id="KW-1185">Reference proteome</keyword>
<keyword evidence="4" id="KW-1003">Cell membrane</keyword>
<comment type="similarity">
    <text evidence="2">Belongs to the cation diffusion facilitator (CDF) transporter (TC 2.A.4) family.</text>
</comment>
<dbReference type="PANTHER" id="PTHR43840:SF41">
    <property type="entry name" value="CATION-EFFLUX PUMP FIEF"/>
    <property type="match status" value="1"/>
</dbReference>
<gene>
    <name evidence="11" type="ORF">Q5H94_12260</name>
</gene>
<dbReference type="RefSeq" id="WP_304561559.1">
    <property type="nucleotide sequence ID" value="NZ_JAUQSZ010000008.1"/>
</dbReference>
<evidence type="ECO:0000256" key="6">
    <source>
        <dbReference type="ARBA" id="ARBA00022989"/>
    </source>
</evidence>
<dbReference type="Pfam" id="PF01545">
    <property type="entry name" value="Cation_efflux"/>
    <property type="match status" value="1"/>
</dbReference>
<dbReference type="InterPro" id="IPR027470">
    <property type="entry name" value="Cation_efflux_CTD"/>
</dbReference>
<feature type="domain" description="Cation efflux protein cytoplasmic" evidence="10">
    <location>
        <begin position="209"/>
        <end position="283"/>
    </location>
</feature>
<dbReference type="InterPro" id="IPR036837">
    <property type="entry name" value="Cation_efflux_CTD_sf"/>
</dbReference>
<feature type="transmembrane region" description="Helical" evidence="8">
    <location>
        <begin position="110"/>
        <end position="130"/>
    </location>
</feature>
<dbReference type="PANTHER" id="PTHR43840">
    <property type="entry name" value="MITOCHONDRIAL METAL TRANSPORTER 1-RELATED"/>
    <property type="match status" value="1"/>
</dbReference>
<feature type="domain" description="Cation efflux protein transmembrane" evidence="9">
    <location>
        <begin position="10"/>
        <end position="203"/>
    </location>
</feature>
<dbReference type="InterPro" id="IPR002524">
    <property type="entry name" value="Cation_efflux"/>
</dbReference>
<dbReference type="SUPFAM" id="SSF160240">
    <property type="entry name" value="Cation efflux protein cytoplasmic domain-like"/>
    <property type="match status" value="1"/>
</dbReference>
<name>A0ABT8ZZV5_9SPHN</name>
<sequence length="303" mass="32119">MTASATRAALASVGVATLLLLVKGVAAYRTGSVAMLGSVADTGLDLLASLVTLWGVRVAATPADDDHRFGHGKAEALAALFQVMVISASAAAIAWEAVARIGHPAPTAAGEYGICASILAIALTGALIAYQRRVIASTGSVAITADSIHYSSDLLLNGAVIVALLLDQWLGLHGADPLFGVLIALWLAYGAWRAANHAIDQLMDKEWPAAERDRLIALAADHPELRGLHDIRTRRSGNRDFVQFHMAVDPEMPVAAAHLAMDEVEERIHAAFPNVEVLIHLDPGWRLDAKHPLIETDLADNQP</sequence>
<evidence type="ECO:0000259" key="10">
    <source>
        <dbReference type="Pfam" id="PF16916"/>
    </source>
</evidence>
<protein>
    <submittedName>
        <fullName evidence="11">Cation diffusion facilitator family transporter</fullName>
    </submittedName>
</protein>
<feature type="transmembrane region" description="Helical" evidence="8">
    <location>
        <begin position="77"/>
        <end position="98"/>
    </location>
</feature>
<evidence type="ECO:0000256" key="8">
    <source>
        <dbReference type="SAM" id="Phobius"/>
    </source>
</evidence>
<dbReference type="Gene3D" id="3.30.70.1350">
    <property type="entry name" value="Cation efflux protein, cytoplasmic domain"/>
    <property type="match status" value="1"/>
</dbReference>
<evidence type="ECO:0000256" key="1">
    <source>
        <dbReference type="ARBA" id="ARBA00004141"/>
    </source>
</evidence>
<dbReference type="InterPro" id="IPR027469">
    <property type="entry name" value="Cation_efflux_TMD_sf"/>
</dbReference>